<evidence type="ECO:0000256" key="1">
    <source>
        <dbReference type="SAM" id="MobiDB-lite"/>
    </source>
</evidence>
<dbReference type="AlphaFoldDB" id="A0A7W3TIC0"/>
<dbReference type="GO" id="GO:0004519">
    <property type="term" value="F:endonuclease activity"/>
    <property type="evidence" value="ECO:0007669"/>
    <property type="project" value="UniProtKB-KW"/>
</dbReference>
<evidence type="ECO:0000313" key="3">
    <source>
        <dbReference type="EMBL" id="MBB0247307.1"/>
    </source>
</evidence>
<dbReference type="Pfam" id="PF05685">
    <property type="entry name" value="Uma2"/>
    <property type="match status" value="1"/>
</dbReference>
<evidence type="ECO:0000259" key="2">
    <source>
        <dbReference type="Pfam" id="PF05685"/>
    </source>
</evidence>
<dbReference type="PANTHER" id="PTHR35400:SF3">
    <property type="entry name" value="SLL1072 PROTEIN"/>
    <property type="match status" value="1"/>
</dbReference>
<sequence>MTTPETPAPGDRNGHEPHAAWPATGSWRAEDLDRLPGLPRRVELLDGAPSFPGPRSLFHTRALRRLETSLLGAVPAGWDVLRGMSVRLGPRDRPEVDVLVVRAEAAERPDVTFFTPEDVLLAVEVVSPDSRGRDRGVKPRKYAEAGIRHFWRVEREDDRVVAYVHAPDPATGSYVPTGVHHERLKVDVPFPVDIDLGAALRRR</sequence>
<dbReference type="RefSeq" id="WP_182608509.1">
    <property type="nucleotide sequence ID" value="NZ_VKHT01001577.1"/>
</dbReference>
<gene>
    <name evidence="3" type="ORF">FNQ90_25100</name>
</gene>
<keyword evidence="3" id="KW-0540">Nuclease</keyword>
<feature type="domain" description="Putative restriction endonuclease" evidence="2">
    <location>
        <begin position="30"/>
        <end position="191"/>
    </location>
</feature>
<comment type="caution">
    <text evidence="3">The sequence shown here is derived from an EMBL/GenBank/DDBJ whole genome shotgun (WGS) entry which is preliminary data.</text>
</comment>
<keyword evidence="3" id="KW-0255">Endonuclease</keyword>
<dbReference type="Proteomes" id="UP000538929">
    <property type="component" value="Unassembled WGS sequence"/>
</dbReference>
<dbReference type="CDD" id="cd06260">
    <property type="entry name" value="DUF820-like"/>
    <property type="match status" value="1"/>
</dbReference>
<feature type="region of interest" description="Disordered" evidence="1">
    <location>
        <begin position="1"/>
        <end position="26"/>
    </location>
</feature>
<dbReference type="SUPFAM" id="SSF52980">
    <property type="entry name" value="Restriction endonuclease-like"/>
    <property type="match status" value="1"/>
</dbReference>
<keyword evidence="4" id="KW-1185">Reference proteome</keyword>
<keyword evidence="3" id="KW-0378">Hydrolase</keyword>
<evidence type="ECO:0000313" key="4">
    <source>
        <dbReference type="Proteomes" id="UP000538929"/>
    </source>
</evidence>
<dbReference type="InterPro" id="IPR011335">
    <property type="entry name" value="Restrct_endonuc-II-like"/>
</dbReference>
<organism evidence="3 4">
    <name type="scientific">Streptomyces alkaliphilus</name>
    <dbReference type="NCBI Taxonomy" id="1472722"/>
    <lineage>
        <taxon>Bacteria</taxon>
        <taxon>Bacillati</taxon>
        <taxon>Actinomycetota</taxon>
        <taxon>Actinomycetes</taxon>
        <taxon>Kitasatosporales</taxon>
        <taxon>Streptomycetaceae</taxon>
        <taxon>Streptomyces</taxon>
    </lineage>
</organism>
<dbReference type="InterPro" id="IPR008538">
    <property type="entry name" value="Uma2"/>
</dbReference>
<dbReference type="EMBL" id="VKHT01001577">
    <property type="protein sequence ID" value="MBB0247307.1"/>
    <property type="molecule type" value="Genomic_DNA"/>
</dbReference>
<dbReference type="PANTHER" id="PTHR35400">
    <property type="entry name" value="SLR1083 PROTEIN"/>
    <property type="match status" value="1"/>
</dbReference>
<dbReference type="Gene3D" id="3.90.1570.10">
    <property type="entry name" value="tt1808, chain A"/>
    <property type="match status" value="1"/>
</dbReference>
<dbReference type="InterPro" id="IPR012296">
    <property type="entry name" value="Nuclease_put_TT1808"/>
</dbReference>
<protein>
    <submittedName>
        <fullName evidence="3">Uma2 family endonuclease</fullName>
    </submittedName>
</protein>
<proteinExistence type="predicted"/>
<reference evidence="4" key="1">
    <citation type="submission" date="2019-10" db="EMBL/GenBank/DDBJ databases">
        <title>Streptomyces sp. nov., a novel actinobacterium isolated from alkaline environment.</title>
        <authorList>
            <person name="Golinska P."/>
        </authorList>
    </citation>
    <scope>NUCLEOTIDE SEQUENCE [LARGE SCALE GENOMIC DNA]</scope>
    <source>
        <strain evidence="4">DSM 42118</strain>
    </source>
</reference>
<name>A0A7W3TIC0_9ACTN</name>
<accession>A0A7W3TIC0</accession>